<evidence type="ECO:0000313" key="2">
    <source>
        <dbReference type="Proteomes" id="UP000298030"/>
    </source>
</evidence>
<dbReference type="Proteomes" id="UP000298030">
    <property type="component" value="Unassembled WGS sequence"/>
</dbReference>
<proteinExistence type="predicted"/>
<dbReference type="AlphaFoldDB" id="A0A4Y7TSK5"/>
<gene>
    <name evidence="1" type="ORF">FA13DRAFT_1786340</name>
</gene>
<organism evidence="1 2">
    <name type="scientific">Coprinellus micaceus</name>
    <name type="common">Glistening ink-cap mushroom</name>
    <name type="synonym">Coprinus micaceus</name>
    <dbReference type="NCBI Taxonomy" id="71717"/>
    <lineage>
        <taxon>Eukaryota</taxon>
        <taxon>Fungi</taxon>
        <taxon>Dikarya</taxon>
        <taxon>Basidiomycota</taxon>
        <taxon>Agaricomycotina</taxon>
        <taxon>Agaricomycetes</taxon>
        <taxon>Agaricomycetidae</taxon>
        <taxon>Agaricales</taxon>
        <taxon>Agaricineae</taxon>
        <taxon>Psathyrellaceae</taxon>
        <taxon>Coprinellus</taxon>
    </lineage>
</organism>
<reference evidence="1 2" key="1">
    <citation type="journal article" date="2019" name="Nat. Ecol. Evol.">
        <title>Megaphylogeny resolves global patterns of mushroom evolution.</title>
        <authorList>
            <person name="Varga T."/>
            <person name="Krizsan K."/>
            <person name="Foldi C."/>
            <person name="Dima B."/>
            <person name="Sanchez-Garcia M."/>
            <person name="Sanchez-Ramirez S."/>
            <person name="Szollosi G.J."/>
            <person name="Szarkandi J.G."/>
            <person name="Papp V."/>
            <person name="Albert L."/>
            <person name="Andreopoulos W."/>
            <person name="Angelini C."/>
            <person name="Antonin V."/>
            <person name="Barry K.W."/>
            <person name="Bougher N.L."/>
            <person name="Buchanan P."/>
            <person name="Buyck B."/>
            <person name="Bense V."/>
            <person name="Catcheside P."/>
            <person name="Chovatia M."/>
            <person name="Cooper J."/>
            <person name="Damon W."/>
            <person name="Desjardin D."/>
            <person name="Finy P."/>
            <person name="Geml J."/>
            <person name="Haridas S."/>
            <person name="Hughes K."/>
            <person name="Justo A."/>
            <person name="Karasinski D."/>
            <person name="Kautmanova I."/>
            <person name="Kiss B."/>
            <person name="Kocsube S."/>
            <person name="Kotiranta H."/>
            <person name="LaButti K.M."/>
            <person name="Lechner B.E."/>
            <person name="Liimatainen K."/>
            <person name="Lipzen A."/>
            <person name="Lukacs Z."/>
            <person name="Mihaltcheva S."/>
            <person name="Morgado L.N."/>
            <person name="Niskanen T."/>
            <person name="Noordeloos M.E."/>
            <person name="Ohm R.A."/>
            <person name="Ortiz-Santana B."/>
            <person name="Ovrebo C."/>
            <person name="Racz N."/>
            <person name="Riley R."/>
            <person name="Savchenko A."/>
            <person name="Shiryaev A."/>
            <person name="Soop K."/>
            <person name="Spirin V."/>
            <person name="Szebenyi C."/>
            <person name="Tomsovsky M."/>
            <person name="Tulloss R.E."/>
            <person name="Uehling J."/>
            <person name="Grigoriev I.V."/>
            <person name="Vagvolgyi C."/>
            <person name="Papp T."/>
            <person name="Martin F.M."/>
            <person name="Miettinen O."/>
            <person name="Hibbett D.S."/>
            <person name="Nagy L.G."/>
        </authorList>
    </citation>
    <scope>NUCLEOTIDE SEQUENCE [LARGE SCALE GENOMIC DNA]</scope>
    <source>
        <strain evidence="1 2">FP101781</strain>
    </source>
</reference>
<name>A0A4Y7TSK5_COPMI</name>
<sequence length="187" mass="20839">MALALRMLPEAKKFLSVVFPTIISLSEGLDILQERFNFQTLTSLSSFGPLCDHWYTDAWMFFAPLPGLKKIYLDGPICAEVRDLFKALGEESAPLGINRTLPFPSLSIISIHCNHFDSDDAMSFAQFVTALTAIVRRRRLSPCPISELHIGDSEIVEAAEVELLRKYNPGLTVVWDGENSTLSSMDT</sequence>
<evidence type="ECO:0000313" key="1">
    <source>
        <dbReference type="EMBL" id="TEB37150.1"/>
    </source>
</evidence>
<protein>
    <recommendedName>
        <fullName evidence="3">F-box domain-containing protein</fullName>
    </recommendedName>
</protein>
<accession>A0A4Y7TSK5</accession>
<comment type="caution">
    <text evidence="1">The sequence shown here is derived from an EMBL/GenBank/DDBJ whole genome shotgun (WGS) entry which is preliminary data.</text>
</comment>
<dbReference type="EMBL" id="QPFP01000004">
    <property type="protein sequence ID" value="TEB37150.1"/>
    <property type="molecule type" value="Genomic_DNA"/>
</dbReference>
<evidence type="ECO:0008006" key="3">
    <source>
        <dbReference type="Google" id="ProtNLM"/>
    </source>
</evidence>
<keyword evidence="2" id="KW-1185">Reference proteome</keyword>
<dbReference type="OrthoDB" id="2884925at2759"/>